<dbReference type="SMART" id="SM00388">
    <property type="entry name" value="HisKA"/>
    <property type="match status" value="1"/>
</dbReference>
<dbReference type="InterPro" id="IPR005467">
    <property type="entry name" value="His_kinase_dom"/>
</dbReference>
<accession>A0A6S6STJ8</accession>
<dbReference type="InterPro" id="IPR003594">
    <property type="entry name" value="HATPase_dom"/>
</dbReference>
<dbReference type="InterPro" id="IPR001789">
    <property type="entry name" value="Sig_transdc_resp-reg_receiver"/>
</dbReference>
<evidence type="ECO:0000256" key="6">
    <source>
        <dbReference type="ARBA" id="ARBA00022777"/>
    </source>
</evidence>
<dbReference type="SUPFAM" id="SSF52172">
    <property type="entry name" value="CheY-like"/>
    <property type="match status" value="1"/>
</dbReference>
<dbReference type="Gene3D" id="3.30.565.10">
    <property type="entry name" value="Histidine kinase-like ATPase, C-terminal domain"/>
    <property type="match status" value="1"/>
</dbReference>
<comment type="subunit">
    <text evidence="9">At low DSF concentrations, interacts with RpfF.</text>
</comment>
<evidence type="ECO:0000256" key="3">
    <source>
        <dbReference type="ARBA" id="ARBA00022553"/>
    </source>
</evidence>
<dbReference type="Pfam" id="PF02518">
    <property type="entry name" value="HATPase_c"/>
    <property type="match status" value="1"/>
</dbReference>
<evidence type="ECO:0000259" key="13">
    <source>
        <dbReference type="PROSITE" id="PS50109"/>
    </source>
</evidence>
<dbReference type="PANTHER" id="PTHR45339:SF1">
    <property type="entry name" value="HYBRID SIGNAL TRANSDUCTION HISTIDINE KINASE J"/>
    <property type="match status" value="1"/>
</dbReference>
<dbReference type="SUPFAM" id="SSF55874">
    <property type="entry name" value="ATPase domain of HSP90 chaperone/DNA topoisomerase II/histidine kinase"/>
    <property type="match status" value="1"/>
</dbReference>
<dbReference type="AlphaFoldDB" id="A0A6S6STJ8"/>
<evidence type="ECO:0000256" key="1">
    <source>
        <dbReference type="ARBA" id="ARBA00000085"/>
    </source>
</evidence>
<evidence type="ECO:0000256" key="4">
    <source>
        <dbReference type="ARBA" id="ARBA00022679"/>
    </source>
</evidence>
<dbReference type="EMBL" id="CACVAU010000031">
    <property type="protein sequence ID" value="CAA6809444.1"/>
    <property type="molecule type" value="Genomic_DNA"/>
</dbReference>
<evidence type="ECO:0000313" key="15">
    <source>
        <dbReference type="EMBL" id="CAA6809444.1"/>
    </source>
</evidence>
<dbReference type="Pfam" id="PF00072">
    <property type="entry name" value="Response_reg"/>
    <property type="match status" value="1"/>
</dbReference>
<name>A0A6S6STJ8_9BACT</name>
<feature type="transmembrane region" description="Helical" evidence="12">
    <location>
        <begin position="12"/>
        <end position="31"/>
    </location>
</feature>
<dbReference type="InterPro" id="IPR004358">
    <property type="entry name" value="Sig_transdc_His_kin-like_C"/>
</dbReference>
<dbReference type="GO" id="GO:0005524">
    <property type="term" value="F:ATP binding"/>
    <property type="evidence" value="ECO:0007669"/>
    <property type="project" value="UniProtKB-KW"/>
</dbReference>
<keyword evidence="5" id="KW-0547">Nucleotide-binding</keyword>
<feature type="transmembrane region" description="Helical" evidence="12">
    <location>
        <begin position="150"/>
        <end position="173"/>
    </location>
</feature>
<dbReference type="InterPro" id="IPR011006">
    <property type="entry name" value="CheY-like_superfamily"/>
</dbReference>
<dbReference type="InterPro" id="IPR036890">
    <property type="entry name" value="HATPase_C_sf"/>
</dbReference>
<keyword evidence="6 15" id="KW-0418">Kinase</keyword>
<feature type="domain" description="Histidine kinase" evidence="13">
    <location>
        <begin position="250"/>
        <end position="467"/>
    </location>
</feature>
<evidence type="ECO:0000256" key="2">
    <source>
        <dbReference type="ARBA" id="ARBA00012438"/>
    </source>
</evidence>
<evidence type="ECO:0000256" key="9">
    <source>
        <dbReference type="ARBA" id="ARBA00064003"/>
    </source>
</evidence>
<dbReference type="SUPFAM" id="SSF47384">
    <property type="entry name" value="Homodimeric domain of signal transducing histidine kinase"/>
    <property type="match status" value="1"/>
</dbReference>
<dbReference type="PROSITE" id="PS50109">
    <property type="entry name" value="HIS_KIN"/>
    <property type="match status" value="1"/>
</dbReference>
<reference evidence="15" key="1">
    <citation type="submission" date="2020-01" db="EMBL/GenBank/DDBJ databases">
        <authorList>
            <person name="Meier V. D."/>
            <person name="Meier V D."/>
        </authorList>
    </citation>
    <scope>NUCLEOTIDE SEQUENCE</scope>
    <source>
        <strain evidence="15">HLG_WM_MAG_05</strain>
    </source>
</reference>
<protein>
    <recommendedName>
        <fullName evidence="10">Sensory/regulatory protein RpfC</fullName>
        <ecNumber evidence="2">2.7.13.3</ecNumber>
    </recommendedName>
</protein>
<comment type="catalytic activity">
    <reaction evidence="1">
        <text>ATP + protein L-histidine = ADP + protein N-phospho-L-histidine.</text>
        <dbReference type="EC" id="2.7.13.3"/>
    </reaction>
</comment>
<evidence type="ECO:0000256" key="10">
    <source>
        <dbReference type="ARBA" id="ARBA00068150"/>
    </source>
</evidence>
<keyword evidence="4" id="KW-0808">Transferase</keyword>
<dbReference type="SMART" id="SM00387">
    <property type="entry name" value="HATPase_c"/>
    <property type="match status" value="1"/>
</dbReference>
<dbReference type="InterPro" id="IPR036097">
    <property type="entry name" value="HisK_dim/P_sf"/>
</dbReference>
<keyword evidence="12" id="KW-0812">Transmembrane</keyword>
<evidence type="ECO:0000256" key="5">
    <source>
        <dbReference type="ARBA" id="ARBA00022741"/>
    </source>
</evidence>
<dbReference type="CDD" id="cd00082">
    <property type="entry name" value="HisKA"/>
    <property type="match status" value="1"/>
</dbReference>
<evidence type="ECO:0000256" key="12">
    <source>
        <dbReference type="SAM" id="Phobius"/>
    </source>
</evidence>
<dbReference type="PANTHER" id="PTHR45339">
    <property type="entry name" value="HYBRID SIGNAL TRANSDUCTION HISTIDINE KINASE J"/>
    <property type="match status" value="1"/>
</dbReference>
<organism evidence="15">
    <name type="scientific">uncultured Sulfurovum sp</name>
    <dbReference type="NCBI Taxonomy" id="269237"/>
    <lineage>
        <taxon>Bacteria</taxon>
        <taxon>Pseudomonadati</taxon>
        <taxon>Campylobacterota</taxon>
        <taxon>Epsilonproteobacteria</taxon>
        <taxon>Campylobacterales</taxon>
        <taxon>Sulfurovaceae</taxon>
        <taxon>Sulfurovum</taxon>
        <taxon>environmental samples</taxon>
    </lineage>
</organism>
<dbReference type="Gene3D" id="3.40.50.2300">
    <property type="match status" value="1"/>
</dbReference>
<dbReference type="PROSITE" id="PS50110">
    <property type="entry name" value="RESPONSE_REGULATORY"/>
    <property type="match status" value="1"/>
</dbReference>
<feature type="domain" description="Response regulatory" evidence="14">
    <location>
        <begin position="494"/>
        <end position="608"/>
    </location>
</feature>
<keyword evidence="12" id="KW-1133">Transmembrane helix</keyword>
<evidence type="ECO:0000256" key="7">
    <source>
        <dbReference type="ARBA" id="ARBA00022840"/>
    </source>
</evidence>
<keyword evidence="7" id="KW-0067">ATP-binding</keyword>
<keyword evidence="12" id="KW-0472">Membrane</keyword>
<dbReference type="CDD" id="cd17546">
    <property type="entry name" value="REC_hyHK_CKI1_RcsC-like"/>
    <property type="match status" value="1"/>
</dbReference>
<dbReference type="GO" id="GO:0000155">
    <property type="term" value="F:phosphorelay sensor kinase activity"/>
    <property type="evidence" value="ECO:0007669"/>
    <property type="project" value="InterPro"/>
</dbReference>
<dbReference type="InterPro" id="IPR003661">
    <property type="entry name" value="HisK_dim/P_dom"/>
</dbReference>
<dbReference type="EC" id="2.7.13.3" evidence="2"/>
<keyword evidence="8" id="KW-0902">Two-component regulatory system</keyword>
<proteinExistence type="predicted"/>
<keyword evidence="3 11" id="KW-0597">Phosphoprotein</keyword>
<evidence type="ECO:0000256" key="8">
    <source>
        <dbReference type="ARBA" id="ARBA00023012"/>
    </source>
</evidence>
<evidence type="ECO:0000259" key="14">
    <source>
        <dbReference type="PROSITE" id="PS50110"/>
    </source>
</evidence>
<dbReference type="PRINTS" id="PR00344">
    <property type="entry name" value="BCTRLSENSOR"/>
</dbReference>
<feature type="modified residue" description="4-aspartylphosphate" evidence="11">
    <location>
        <position position="543"/>
    </location>
</feature>
<dbReference type="Gene3D" id="1.10.287.130">
    <property type="match status" value="1"/>
</dbReference>
<dbReference type="Pfam" id="PF00512">
    <property type="entry name" value="HisKA"/>
    <property type="match status" value="1"/>
</dbReference>
<dbReference type="FunFam" id="3.30.565.10:FF:000010">
    <property type="entry name" value="Sensor histidine kinase RcsC"/>
    <property type="match status" value="1"/>
</dbReference>
<dbReference type="FunFam" id="1.10.287.130:FF:000002">
    <property type="entry name" value="Two-component osmosensing histidine kinase"/>
    <property type="match status" value="1"/>
</dbReference>
<gene>
    <name evidence="15" type="ORF">HELGO_WM13793</name>
</gene>
<dbReference type="SMART" id="SM00448">
    <property type="entry name" value="REC"/>
    <property type="match status" value="1"/>
</dbReference>
<evidence type="ECO:0000256" key="11">
    <source>
        <dbReference type="PROSITE-ProRule" id="PRU00169"/>
    </source>
</evidence>
<dbReference type="CDD" id="cd16922">
    <property type="entry name" value="HATPase_EvgS-ArcB-TorS-like"/>
    <property type="match status" value="1"/>
</dbReference>
<sequence length="609" mass="70000">MYNLTILSQLRFISIIAILFFTLYMSMNYIFTKKTIDAVDKINTQQLQVVLYDNKNLKILEAIILNIKEDSNNDKITSILKNLEISQAYGRKIKLKEISNNLTMLINPLSSQHLEDMIKKQRQYFKALQQNSLNTLQNAQQRLSKSNHSYFIFTLLLSLSGLFIVSSLIYLLYKQIQRRFAKVQYLLENLNTKKPDFSQEINIELPDEIGQVLSQVHSLHKKLEKDYKTLEKLKIKAEETAQIKSDFLANMSHEIRTPMYSIMGMSYLTLQTKLSPQQKDFIEKIDHSAKNLLSIINNILDASKIEAGKLTLKKIDFNLHKIINDSITLLEFERKDKKLDFELNYANNIATYYYGDALRLSQILNNLLSNAVKFTSKGKVSLSVSKIKPNRFQFKIKDTGIGLDKKEQQNIFKAFIQADAISSHKHQGTGLGLTISKQLVEMMNGRIWVESEHEQGSNFIFEIELIEKNSTKPVPEESFKKMLPKNITQLSGKHILLVEDNVINQQILMGLLEDSGIIIDLAQHGEEAILLHQKNAYALILMDIQMPILDGYETSRIIRKHDSKIPIIAVTASDMKEEISKMLKAGITDYLTKPIEVTKLYEQLLHYGT</sequence>